<proteinExistence type="predicted"/>
<reference evidence="1 2" key="1">
    <citation type="submission" date="2021-05" db="EMBL/GenBank/DDBJ databases">
        <title>Genome Assembly of Synthetic Allotetraploid Brassica napus Reveals Homoeologous Exchanges between Subgenomes.</title>
        <authorList>
            <person name="Davis J.T."/>
        </authorList>
    </citation>
    <scope>NUCLEOTIDE SEQUENCE [LARGE SCALE GENOMIC DNA]</scope>
    <source>
        <strain evidence="2">cv. Da-Ae</strain>
        <tissue evidence="1">Seedling</tissue>
    </source>
</reference>
<sequence length="90" mass="10494">MEIRPRMVNLQLRVVTKTVLSLMSYVDNLEKKEEALILTLISVVRTLLLSSLRKAQGSVEEDGVHIPYDYDPLKKMHFCVRLDIFNHIRL</sequence>
<dbReference type="Proteomes" id="UP000824890">
    <property type="component" value="Unassembled WGS sequence"/>
</dbReference>
<keyword evidence="2" id="KW-1185">Reference proteome</keyword>
<evidence type="ECO:0000313" key="2">
    <source>
        <dbReference type="Proteomes" id="UP000824890"/>
    </source>
</evidence>
<organism evidence="1 2">
    <name type="scientific">Brassica napus</name>
    <name type="common">Rape</name>
    <dbReference type="NCBI Taxonomy" id="3708"/>
    <lineage>
        <taxon>Eukaryota</taxon>
        <taxon>Viridiplantae</taxon>
        <taxon>Streptophyta</taxon>
        <taxon>Embryophyta</taxon>
        <taxon>Tracheophyta</taxon>
        <taxon>Spermatophyta</taxon>
        <taxon>Magnoliopsida</taxon>
        <taxon>eudicotyledons</taxon>
        <taxon>Gunneridae</taxon>
        <taxon>Pentapetalae</taxon>
        <taxon>rosids</taxon>
        <taxon>malvids</taxon>
        <taxon>Brassicales</taxon>
        <taxon>Brassicaceae</taxon>
        <taxon>Brassiceae</taxon>
        <taxon>Brassica</taxon>
    </lineage>
</organism>
<accession>A0ABQ8B031</accession>
<dbReference type="EMBL" id="JAGKQM010000012">
    <property type="protein sequence ID" value="KAH0898142.1"/>
    <property type="molecule type" value="Genomic_DNA"/>
</dbReference>
<gene>
    <name evidence="1" type="ORF">HID58_047710</name>
</gene>
<comment type="caution">
    <text evidence="1">The sequence shown here is derived from an EMBL/GenBank/DDBJ whole genome shotgun (WGS) entry which is preliminary data.</text>
</comment>
<name>A0ABQ8B031_BRANA</name>
<evidence type="ECO:0000313" key="1">
    <source>
        <dbReference type="EMBL" id="KAH0898142.1"/>
    </source>
</evidence>
<protein>
    <submittedName>
        <fullName evidence="1">Uncharacterized protein</fullName>
    </submittedName>
</protein>